<evidence type="ECO:0000313" key="2">
    <source>
        <dbReference type="Proteomes" id="UP000554482"/>
    </source>
</evidence>
<sequence>MAAATQTAYLNNICVYSSSTFPFLKTSERTLSVSDDSSSSNANAAAEATPQVCLVFSWKGASWSQTGEAHRQELNQQRLYVMCNTKDESMDHLLVGVQILLEIWILDLNAYTITQFAIGVFYLAEAMFIAIW</sequence>
<dbReference type="AlphaFoldDB" id="A0A7J6VI73"/>
<protein>
    <submittedName>
        <fullName evidence="1">Uncharacterized protein</fullName>
    </submittedName>
</protein>
<reference evidence="1 2" key="1">
    <citation type="submission" date="2020-06" db="EMBL/GenBank/DDBJ databases">
        <title>Transcriptomic and genomic resources for Thalictrum thalictroides and T. hernandezii: Facilitating candidate gene discovery in an emerging model plant lineage.</title>
        <authorList>
            <person name="Arias T."/>
            <person name="Riano-Pachon D.M."/>
            <person name="Di Stilio V.S."/>
        </authorList>
    </citation>
    <scope>NUCLEOTIDE SEQUENCE [LARGE SCALE GENOMIC DNA]</scope>
    <source>
        <strain evidence="2">cv. WT478/WT964</strain>
        <tissue evidence="1">Leaves</tissue>
    </source>
</reference>
<comment type="caution">
    <text evidence="1">The sequence shown here is derived from an EMBL/GenBank/DDBJ whole genome shotgun (WGS) entry which is preliminary data.</text>
</comment>
<organism evidence="1 2">
    <name type="scientific">Thalictrum thalictroides</name>
    <name type="common">Rue-anemone</name>
    <name type="synonym">Anemone thalictroides</name>
    <dbReference type="NCBI Taxonomy" id="46969"/>
    <lineage>
        <taxon>Eukaryota</taxon>
        <taxon>Viridiplantae</taxon>
        <taxon>Streptophyta</taxon>
        <taxon>Embryophyta</taxon>
        <taxon>Tracheophyta</taxon>
        <taxon>Spermatophyta</taxon>
        <taxon>Magnoliopsida</taxon>
        <taxon>Ranunculales</taxon>
        <taxon>Ranunculaceae</taxon>
        <taxon>Thalictroideae</taxon>
        <taxon>Thalictrum</taxon>
    </lineage>
</organism>
<evidence type="ECO:0000313" key="1">
    <source>
        <dbReference type="EMBL" id="KAF5184002.1"/>
    </source>
</evidence>
<accession>A0A7J6VI73</accession>
<dbReference type="Proteomes" id="UP000554482">
    <property type="component" value="Unassembled WGS sequence"/>
</dbReference>
<proteinExistence type="predicted"/>
<dbReference type="EMBL" id="JABWDY010032676">
    <property type="protein sequence ID" value="KAF5184002.1"/>
    <property type="molecule type" value="Genomic_DNA"/>
</dbReference>
<keyword evidence="2" id="KW-1185">Reference proteome</keyword>
<name>A0A7J6VI73_THATH</name>
<gene>
    <name evidence="1" type="ORF">FRX31_026411</name>
</gene>